<dbReference type="HOGENOM" id="CLU_000471_1_0_1"/>
<dbReference type="UniPathway" id="UPA00143"/>
<dbReference type="InterPro" id="IPR054476">
    <property type="entry name" value="Ltn1_N"/>
</dbReference>
<dbReference type="InParanoid" id="C0NL47"/>
<protein>
    <recommendedName>
        <fullName evidence="3">E3 ubiquitin-protein ligase listerin</fullName>
        <ecNumber evidence="3">2.3.2.27</ecNumber>
    </recommendedName>
    <alternativeName>
        <fullName evidence="3">RING-type E3 ubiquitin transferase listerin</fullName>
    </alternativeName>
</protein>
<keyword evidence="3" id="KW-0833">Ubl conjugation pathway</keyword>
<keyword evidence="3" id="KW-0479">Metal-binding</keyword>
<dbReference type="GO" id="GO:0032259">
    <property type="term" value="P:methylation"/>
    <property type="evidence" value="ECO:0007669"/>
    <property type="project" value="UniProtKB-KW"/>
</dbReference>
<gene>
    <name evidence="8" type="ORF">HCBG_03877</name>
</gene>
<evidence type="ECO:0000256" key="1">
    <source>
        <dbReference type="ARBA" id="ARBA00022603"/>
    </source>
</evidence>
<evidence type="ECO:0000256" key="4">
    <source>
        <dbReference type="SAM" id="MobiDB-lite"/>
    </source>
</evidence>
<dbReference type="GO" id="GO:1990112">
    <property type="term" value="C:RQC complex"/>
    <property type="evidence" value="ECO:0007669"/>
    <property type="project" value="UniProtKB-UniRule"/>
</dbReference>
<dbReference type="GO" id="GO:1990116">
    <property type="term" value="P:ribosome-associated ubiquitin-dependent protein catabolic process"/>
    <property type="evidence" value="ECO:0007669"/>
    <property type="project" value="UniProtKB-UniRule"/>
</dbReference>
<dbReference type="FunCoup" id="C0NL47">
    <property type="interactions" value="550"/>
</dbReference>
<comment type="subunit">
    <text evidence="3">Component of the ribosome quality control complex (RQC).</text>
</comment>
<comment type="catalytic activity">
    <reaction evidence="3">
        <text>S-ubiquitinyl-[E2 ubiquitin-conjugating enzyme]-L-cysteine + [acceptor protein]-L-lysine = [E2 ubiquitin-conjugating enzyme]-L-cysteine + N(6)-ubiquitinyl-[acceptor protein]-L-lysine.</text>
        <dbReference type="EC" id="2.3.2.27"/>
    </reaction>
</comment>
<keyword evidence="3" id="KW-0863">Zinc-finger</keyword>
<dbReference type="SUPFAM" id="SSF48371">
    <property type="entry name" value="ARM repeat"/>
    <property type="match status" value="1"/>
</dbReference>
<dbReference type="PANTHER" id="PTHR12389:SF0">
    <property type="entry name" value="E3 UBIQUITIN-PROTEIN LIGASE LISTERIN"/>
    <property type="match status" value="1"/>
</dbReference>
<feature type="domain" description="E3 ubiquitin-protein ligase listerin ubiquitin conjugating" evidence="7">
    <location>
        <begin position="1325"/>
        <end position="1409"/>
    </location>
</feature>
<dbReference type="GeneID" id="69036893"/>
<dbReference type="GO" id="GO:0072344">
    <property type="term" value="P:rescue of stalled ribosome"/>
    <property type="evidence" value="ECO:0007669"/>
    <property type="project" value="UniProtKB-UniRule"/>
</dbReference>
<dbReference type="InterPro" id="IPR016024">
    <property type="entry name" value="ARM-type_fold"/>
</dbReference>
<dbReference type="Pfam" id="PF22999">
    <property type="entry name" value="LTN1_E3_ligase_6th"/>
    <property type="match status" value="1"/>
</dbReference>
<feature type="compositionally biased region" description="Polar residues" evidence="4">
    <location>
        <begin position="1471"/>
        <end position="1485"/>
    </location>
</feature>
<proteinExistence type="inferred from homology"/>
<dbReference type="Gene3D" id="3.40.50.150">
    <property type="entry name" value="Vaccinia Virus protein VP39"/>
    <property type="match status" value="1"/>
</dbReference>
<dbReference type="AlphaFoldDB" id="C0NL47"/>
<evidence type="ECO:0000256" key="3">
    <source>
        <dbReference type="RuleBase" id="RU367090"/>
    </source>
</evidence>
<keyword evidence="3" id="KW-0862">Zinc</keyword>
<evidence type="ECO:0000313" key="8">
    <source>
        <dbReference type="EMBL" id="EEH08588.1"/>
    </source>
</evidence>
<comment type="pathway">
    <text evidence="3">Protein modification; protein ubiquitination.</text>
</comment>
<dbReference type="GO" id="GO:0008270">
    <property type="term" value="F:zinc ion binding"/>
    <property type="evidence" value="ECO:0007669"/>
    <property type="project" value="UniProtKB-KW"/>
</dbReference>
<sequence length="1870" mass="207754">MTQRVSSSLSYIAEPPDLSKISEPQLVVSFKNLLKKDATTKTKALEDLQGLLGAQDTRSGSLEDGLIEVWIKIYPRMSIDICRRVRQLAHVIQGLFVSLCGRRIAPYISRVIGAWLAGLYDSDKLVFRAAQESIVRAFPTEEKRQSLWRVYRSSIFEFVIDAVLEQSPQTLSDQRTVRPDEAEAKHARVVSTALQVLNQLLAKSSTVQLDKDSDFITTLITSKSLWSFSYHEDPFVRRSTYDLLRTLLSVERDLIEWRTVSNCFLSKALPKNQLGSAIDFSNVLLTLTKERPQLWTSDYSGKVSATKRLYQYIKKGSEGANAAYWENLHILLKSIPFEILIRQPVSDDSTIQDANQLMETIHDSVLSREEQGGNLGAAWSCFIDTGFWISSFVSDKVALQKFLKSQISPILEQYILGLPDNCRWSLNGKFAVELCAKTFILLAEHTGAEILHGLWMSLSDRLIQTVKLSSPEKASGFKDSQDSICAQAKRLFELEGQVLTQITQTSSLSFIPSIFQDAGTPLLQASLELLRSRNGKPYGAASMIDEALSRVPDIATQVEGLGTFLIEDIAQLLFSPAADRLISVLFGSRGKKGFEGGLKNSIDAFLDTDLGSSALPGLQKLFSCITSPDIEAHPNLELLIMKDLNRALHNTREAWMEIIVLIKNRASRNEIAHRILNSLVYSLSSQKNIREVLYGLFQIALECPEVIREFVNSPDGSQMVSKILYIAESSTDEVAQLAGSLQTHIRDIIKGESATRSSIDIVQQNFNNVGMESLSIDALVDVAGEVLAKSSVEDKPRILSRLLPTRDQWEQALDPFLRRPLKASASISKVLAGAVFLADTSFPEGFSQDIDSVPRDSYRFSSGFRLTFYVTKVLSSTSLEFIEQASREILFFYLPLATQLVNDDVSLEGPKGFFDRDMPDIRDESAELVSEARLIIKGWLLSATLVTGQEKPAPSNIFDLWEKQFGSMQGTSPKSYNIAETFARIVAERDSSGTARSAESFLTRAKQIEGPSNPFVLASVVAAFRDFIAATPSGVRLCNELISDSTGFKSENASEGLRKIVTLNLLISGESNIAQSVQKPRLVFLVKHLVDCLQSQSPPQGLVSEILKLLVNILPLIREIYGSHWSDVFDFLQNLWDDIEIVDESLPVLYSSLRLFACLKSLATGESNDDLVDAWTASRKIHSPALIRLLAEFDSSLSYDEPLKITANILARQISGLPIDHVEDINDLFSILSAPNRDIQRAAYDVLHRAIPKLQEAVTLNVALSDAVASLPDELISLLLEVPAINIITQAKDDDRISPLIIEDSLRNVNEWFSAQNFTNEDQPLQVKVSRRAAEIIASVEVDEDSPPTSVAIYLPSTYPLQQAVVEGRARVAVDEKKWRSWLLTIQGVIMFSNGNLVDGLLAFRRNVQGALKGQSECAICYSVISANMQTPNKSILFYLLPSFCRLKTGLMTSVTLDDISREQKTPPNPHTASMSAPQIPNLNTLRRGAGRGRFRGRERYEATTSHSGDTMAKDRIIQRTDNDASVSRLSAVELGYLHDPFAHALVNSEAIGSKRYPIINRGTYVRTTALDSLVYRFLNTNEKPTRKRQIISLGAGSDTRVFRLLSKDPTLELLYHELDFPTNTTAKIKAIRSSPLLRKTIGIHGPDDANVSANGDALHSRYLHVHPVDLRTLSPSSSPNLLQGLDRTLPTLLISECCLIYLSPTNAIDVLSYFTQTVFPPSETLATVTSTPALDSPPTLSASSIPLALILYEPIRPDDPFGRTMVANLATRGIHLQTLHRYASLSAERERLLEHGFVSGQGAADVDFIWERWISEEEKERVAGLEMLDEFEEWKLLASHYCVAWGWRDGKGASSEGEVFEGWKTLEGQ</sequence>
<feature type="domain" description="E3 ubiquitin-protein ligase listerin N-terminal" evidence="5">
    <location>
        <begin position="21"/>
        <end position="334"/>
    </location>
</feature>
<accession>C0NL47</accession>
<comment type="similarity">
    <text evidence="3">Belongs to the LTN1 family.</text>
</comment>
<keyword evidence="1 8" id="KW-0489">Methyltransferase</keyword>
<dbReference type="InterPro" id="IPR054478">
    <property type="entry name" value="LTN1_UBC"/>
</dbReference>
<evidence type="ECO:0000259" key="7">
    <source>
        <dbReference type="Pfam" id="PF23009"/>
    </source>
</evidence>
<dbReference type="RefSeq" id="XP_045289069.1">
    <property type="nucleotide sequence ID" value="XM_045430926.1"/>
</dbReference>
<dbReference type="GO" id="GO:0043023">
    <property type="term" value="F:ribosomal large subunit binding"/>
    <property type="evidence" value="ECO:0007669"/>
    <property type="project" value="TreeGrafter"/>
</dbReference>
<evidence type="ECO:0000259" key="5">
    <source>
        <dbReference type="Pfam" id="PF22958"/>
    </source>
</evidence>
<dbReference type="InterPro" id="IPR029063">
    <property type="entry name" value="SAM-dependent_MTases_sf"/>
</dbReference>
<dbReference type="InterPro" id="IPR039795">
    <property type="entry name" value="LTN1/Rkr1"/>
</dbReference>
<dbReference type="Pfam" id="PF22958">
    <property type="entry name" value="Ltn1_1st"/>
    <property type="match status" value="1"/>
</dbReference>
<comment type="function">
    <text evidence="3">E3 ubiquitin-protein ligase. Component of the ribosome quality control complex (RQC), a ribosome-associated complex that mediates ubiquitination and extraction of incompletely synthesized nascent chains for proteasomal degradation.</text>
</comment>
<evidence type="ECO:0000259" key="6">
    <source>
        <dbReference type="Pfam" id="PF22999"/>
    </source>
</evidence>
<dbReference type="PANTHER" id="PTHR12389">
    <property type="entry name" value="ZINC FINGER PROTEIN 294"/>
    <property type="match status" value="1"/>
</dbReference>
<dbReference type="GO" id="GO:0061630">
    <property type="term" value="F:ubiquitin protein ligase activity"/>
    <property type="evidence" value="ECO:0007669"/>
    <property type="project" value="UniProtKB-UniRule"/>
</dbReference>
<dbReference type="GO" id="GO:0016567">
    <property type="term" value="P:protein ubiquitination"/>
    <property type="evidence" value="ECO:0007669"/>
    <property type="project" value="UniProtKB-UniPathway"/>
</dbReference>
<dbReference type="InterPro" id="IPR011989">
    <property type="entry name" value="ARM-like"/>
</dbReference>
<evidence type="ECO:0000313" key="9">
    <source>
        <dbReference type="Proteomes" id="UP000001631"/>
    </source>
</evidence>
<keyword evidence="2 3" id="KW-0808">Transferase</keyword>
<dbReference type="EMBL" id="GG663366">
    <property type="protein sequence ID" value="EEH08588.1"/>
    <property type="molecule type" value="Genomic_DNA"/>
</dbReference>
<name>C0NL47_AJECG</name>
<dbReference type="GO" id="GO:0008168">
    <property type="term" value="F:methyltransferase activity"/>
    <property type="evidence" value="ECO:0007669"/>
    <property type="project" value="UniProtKB-KW"/>
</dbReference>
<dbReference type="Gene3D" id="1.25.10.10">
    <property type="entry name" value="Leucine-rich Repeat Variant"/>
    <property type="match status" value="1"/>
</dbReference>
<dbReference type="Pfam" id="PF23009">
    <property type="entry name" value="UBC_like"/>
    <property type="match status" value="1"/>
</dbReference>
<reference evidence="8" key="1">
    <citation type="submission" date="2009-02" db="EMBL/GenBank/DDBJ databases">
        <title>The Genome Sequence of Ajellomyces capsulatus strain G186AR.</title>
        <authorList>
            <consortium name="The Broad Institute Genome Sequencing Platform"/>
            <person name="Champion M."/>
            <person name="Cuomo C."/>
            <person name="Ma L.-J."/>
            <person name="Henn M.R."/>
            <person name="Sil A."/>
            <person name="Goldman B."/>
            <person name="Young S.K."/>
            <person name="Kodira C.D."/>
            <person name="Zeng Q."/>
            <person name="Koehrsen M."/>
            <person name="Alvarado L."/>
            <person name="Berlin A."/>
            <person name="Borenstein D."/>
            <person name="Chen Z."/>
            <person name="Engels R."/>
            <person name="Freedman E."/>
            <person name="Gellesch M."/>
            <person name="Goldberg J."/>
            <person name="Griggs A."/>
            <person name="Gujja S."/>
            <person name="Heiman D."/>
            <person name="Hepburn T."/>
            <person name="Howarth C."/>
            <person name="Jen D."/>
            <person name="Larson L."/>
            <person name="Lewis B."/>
            <person name="Mehta T."/>
            <person name="Park D."/>
            <person name="Pearson M."/>
            <person name="Roberts A."/>
            <person name="Saif S."/>
            <person name="Shea T."/>
            <person name="Shenoy N."/>
            <person name="Sisk P."/>
            <person name="Stolte C."/>
            <person name="Sykes S."/>
            <person name="Walk T."/>
            <person name="White J."/>
            <person name="Yandava C."/>
            <person name="Klein B."/>
            <person name="McEwen J.G."/>
            <person name="Puccia R."/>
            <person name="Goldman G.H."/>
            <person name="Felipe M.S."/>
            <person name="Nino-Vega G."/>
            <person name="San-Blas G."/>
            <person name="Taylor J."/>
            <person name="Mendoza L."/>
            <person name="Galagan J."/>
            <person name="Nusbaum C."/>
            <person name="Birren B."/>
        </authorList>
    </citation>
    <scope>NUCLEOTIDE SEQUENCE</scope>
    <source>
        <strain evidence="8">G186AR</strain>
    </source>
</reference>
<organism evidence="8 9">
    <name type="scientific">Ajellomyces capsulatus (strain G186AR / H82 / ATCC MYA-2454 / RMSCC 2432)</name>
    <name type="common">Darling's disease fungus</name>
    <name type="synonym">Histoplasma capsulatum</name>
    <dbReference type="NCBI Taxonomy" id="447093"/>
    <lineage>
        <taxon>Eukaryota</taxon>
        <taxon>Fungi</taxon>
        <taxon>Dikarya</taxon>
        <taxon>Ascomycota</taxon>
        <taxon>Pezizomycotina</taxon>
        <taxon>Eurotiomycetes</taxon>
        <taxon>Eurotiomycetidae</taxon>
        <taxon>Onygenales</taxon>
        <taxon>Ajellomycetaceae</taxon>
        <taxon>Histoplasma</taxon>
    </lineage>
</organism>
<dbReference type="InterPro" id="IPR007213">
    <property type="entry name" value="Ppm1/Ppm2/Tcmp"/>
</dbReference>
<dbReference type="Proteomes" id="UP000001631">
    <property type="component" value="Unassembled WGS sequence"/>
</dbReference>
<dbReference type="EC" id="2.3.2.27" evidence="3"/>
<dbReference type="VEuPathDB" id="FungiDB:I7I50_07638"/>
<evidence type="ECO:0000256" key="2">
    <source>
        <dbReference type="ARBA" id="ARBA00022679"/>
    </source>
</evidence>
<dbReference type="InterPro" id="IPR054477">
    <property type="entry name" value="LTN1_E3_ligase_6th"/>
</dbReference>
<dbReference type="Pfam" id="PF04072">
    <property type="entry name" value="LCM"/>
    <property type="match status" value="1"/>
</dbReference>
<dbReference type="SUPFAM" id="SSF53335">
    <property type="entry name" value="S-adenosyl-L-methionine-dependent methyltransferases"/>
    <property type="match status" value="1"/>
</dbReference>
<dbReference type="VEuPathDB" id="FungiDB:I7I50_07637"/>
<feature type="region of interest" description="Disordered" evidence="4">
    <location>
        <begin position="1462"/>
        <end position="1489"/>
    </location>
</feature>
<dbReference type="GO" id="GO:0005829">
    <property type="term" value="C:cytosol"/>
    <property type="evidence" value="ECO:0007669"/>
    <property type="project" value="UniProtKB-UniRule"/>
</dbReference>
<keyword evidence="9" id="KW-1185">Reference proteome</keyword>
<feature type="domain" description="E3 ubiquitin-protein ligase listerin HEAT repeat region" evidence="6">
    <location>
        <begin position="1219"/>
        <end position="1294"/>
    </location>
</feature>
<dbReference type="STRING" id="447093.C0NL47"/>